<accession>A0A1H4VVR0</accession>
<dbReference type="Proteomes" id="UP000198609">
    <property type="component" value="Unassembled WGS sequence"/>
</dbReference>
<protein>
    <submittedName>
        <fullName evidence="1">Uncharacterized protein</fullName>
    </submittedName>
</protein>
<proteinExistence type="predicted"/>
<name>A0A1H4VVR0_STRMJ</name>
<dbReference type="AlphaFoldDB" id="A0A1H4VVR0"/>
<sequence length="47" mass="5038">MSSVVSGSLRRRAGDVTSRIVDTAKLGLPDTMSVVASDLYELLEGRK</sequence>
<keyword evidence="2" id="KW-1185">Reference proteome</keyword>
<evidence type="ECO:0000313" key="1">
    <source>
        <dbReference type="EMBL" id="SEC84481.1"/>
    </source>
</evidence>
<organism evidence="1 2">
    <name type="scientific">Streptomyces melanosporofaciens</name>
    <dbReference type="NCBI Taxonomy" id="67327"/>
    <lineage>
        <taxon>Bacteria</taxon>
        <taxon>Bacillati</taxon>
        <taxon>Actinomycetota</taxon>
        <taxon>Actinomycetes</taxon>
        <taxon>Kitasatosporales</taxon>
        <taxon>Streptomycetaceae</taxon>
        <taxon>Streptomyces</taxon>
        <taxon>Streptomyces violaceusniger group</taxon>
    </lineage>
</organism>
<evidence type="ECO:0000313" key="2">
    <source>
        <dbReference type="Proteomes" id="UP000198609"/>
    </source>
</evidence>
<dbReference type="EMBL" id="FNST01000002">
    <property type="protein sequence ID" value="SEC84481.1"/>
    <property type="molecule type" value="Genomic_DNA"/>
</dbReference>
<reference evidence="2" key="1">
    <citation type="submission" date="2016-10" db="EMBL/GenBank/DDBJ databases">
        <authorList>
            <person name="Varghese N."/>
            <person name="Submissions S."/>
        </authorList>
    </citation>
    <scope>NUCLEOTIDE SEQUENCE [LARGE SCALE GENOMIC DNA]</scope>
    <source>
        <strain evidence="2">DSM 40318</strain>
    </source>
</reference>
<gene>
    <name evidence="1" type="ORF">SAMN04490356_5765</name>
</gene>